<evidence type="ECO:0008006" key="3">
    <source>
        <dbReference type="Google" id="ProtNLM"/>
    </source>
</evidence>
<evidence type="ECO:0000313" key="1">
    <source>
        <dbReference type="EMBL" id="SDQ41015.1"/>
    </source>
</evidence>
<organism evidence="1 2">
    <name type="scientific">Natronobacterium texcoconense</name>
    <dbReference type="NCBI Taxonomy" id="1095778"/>
    <lineage>
        <taxon>Archaea</taxon>
        <taxon>Methanobacteriati</taxon>
        <taxon>Methanobacteriota</taxon>
        <taxon>Stenosarchaea group</taxon>
        <taxon>Halobacteria</taxon>
        <taxon>Halobacteriales</taxon>
        <taxon>Natrialbaceae</taxon>
        <taxon>Natronobacterium</taxon>
    </lineage>
</organism>
<reference evidence="2" key="1">
    <citation type="submission" date="2016-10" db="EMBL/GenBank/DDBJ databases">
        <authorList>
            <person name="Varghese N."/>
            <person name="Submissions S."/>
        </authorList>
    </citation>
    <scope>NUCLEOTIDE SEQUENCE [LARGE SCALE GENOMIC DNA]</scope>
    <source>
        <strain evidence="2">DSM 24767</strain>
    </source>
</reference>
<dbReference type="STRING" id="1095778.SAMN04489842_0749"/>
<dbReference type="EMBL" id="FNLC01000001">
    <property type="protein sequence ID" value="SDQ41015.1"/>
    <property type="molecule type" value="Genomic_DNA"/>
</dbReference>
<keyword evidence="2" id="KW-1185">Reference proteome</keyword>
<dbReference type="Proteomes" id="UP000198848">
    <property type="component" value="Unassembled WGS sequence"/>
</dbReference>
<accession>A0A1H1AMQ5</accession>
<protein>
    <recommendedName>
        <fullName evidence="3">DUF4177 domain-containing protein</fullName>
    </recommendedName>
</protein>
<gene>
    <name evidence="1" type="ORF">SAMN04489842_0749</name>
</gene>
<name>A0A1H1AMQ5_NATTX</name>
<dbReference type="AlphaFoldDB" id="A0A1H1AMQ5"/>
<evidence type="ECO:0000313" key="2">
    <source>
        <dbReference type="Proteomes" id="UP000198848"/>
    </source>
</evidence>
<sequence length="82" mass="9365">MACDRFIFPRVVDRCISDSRNVSWEYKIVRPERGVALKEAGDPESTLNEFGKHGWELTETIDYVGGGTKYLVLKRRRGATSE</sequence>
<proteinExistence type="predicted"/>